<comment type="caution">
    <text evidence="8">The sequence shown here is derived from an EMBL/GenBank/DDBJ whole genome shotgun (WGS) entry which is preliminary data.</text>
</comment>
<gene>
    <name evidence="4 8" type="primary">proC</name>
    <name evidence="8" type="ORF">ACFSC7_12520</name>
</gene>
<keyword evidence="2 4" id="KW-0521">NADP</keyword>
<dbReference type="NCBIfam" id="TIGR00112">
    <property type="entry name" value="proC"/>
    <property type="match status" value="1"/>
</dbReference>
<evidence type="ECO:0000256" key="2">
    <source>
        <dbReference type="ARBA" id="ARBA00022857"/>
    </source>
</evidence>
<dbReference type="Gene3D" id="3.40.50.720">
    <property type="entry name" value="NAD(P)-binding Rossmann-like Domain"/>
    <property type="match status" value="1"/>
</dbReference>
<comment type="catalytic activity">
    <reaction evidence="4">
        <text>L-proline + NAD(+) = (S)-1-pyrroline-5-carboxylate + NADH + 2 H(+)</text>
        <dbReference type="Rhea" id="RHEA:14105"/>
        <dbReference type="ChEBI" id="CHEBI:15378"/>
        <dbReference type="ChEBI" id="CHEBI:17388"/>
        <dbReference type="ChEBI" id="CHEBI:57540"/>
        <dbReference type="ChEBI" id="CHEBI:57945"/>
        <dbReference type="ChEBI" id="CHEBI:60039"/>
        <dbReference type="EC" id="1.5.1.2"/>
    </reaction>
</comment>
<name>A0ABW4JW32_9HYPH</name>
<protein>
    <recommendedName>
        <fullName evidence="4 5">Pyrroline-5-carboxylate reductase</fullName>
        <shortName evidence="4">P5C reductase</shortName>
        <shortName evidence="4">P5CR</shortName>
        <ecNumber evidence="4 5">1.5.1.2</ecNumber>
    </recommendedName>
    <alternativeName>
        <fullName evidence="4">PCA reductase</fullName>
    </alternativeName>
</protein>
<dbReference type="InterPro" id="IPR008927">
    <property type="entry name" value="6-PGluconate_DH-like_C_sf"/>
</dbReference>
<feature type="domain" description="Pyrroline-5-carboxylate reductase dimerisation" evidence="7">
    <location>
        <begin position="165"/>
        <end position="270"/>
    </location>
</feature>
<evidence type="ECO:0000259" key="7">
    <source>
        <dbReference type="Pfam" id="PF14748"/>
    </source>
</evidence>
<dbReference type="Gene3D" id="1.10.3730.10">
    <property type="entry name" value="ProC C-terminal domain-like"/>
    <property type="match status" value="1"/>
</dbReference>
<keyword evidence="4" id="KW-0028">Amino-acid biosynthesis</keyword>
<feature type="domain" description="Pyrroline-5-carboxylate reductase catalytic N-terminal" evidence="6">
    <location>
        <begin position="11"/>
        <end position="102"/>
    </location>
</feature>
<evidence type="ECO:0000256" key="4">
    <source>
        <dbReference type="HAMAP-Rule" id="MF_01925"/>
    </source>
</evidence>
<dbReference type="Pfam" id="PF03807">
    <property type="entry name" value="F420_oxidored"/>
    <property type="match status" value="1"/>
</dbReference>
<accession>A0ABW4JW32</accession>
<keyword evidence="3 4" id="KW-0560">Oxidoreductase</keyword>
<comment type="function">
    <text evidence="4">Catalyzes the reduction of 1-pyrroline-5-carboxylate (PCA) to L-proline.</text>
</comment>
<evidence type="ECO:0000313" key="8">
    <source>
        <dbReference type="EMBL" id="MFD1696345.1"/>
    </source>
</evidence>
<dbReference type="SUPFAM" id="SSF51735">
    <property type="entry name" value="NAD(P)-binding Rossmann-fold domains"/>
    <property type="match status" value="1"/>
</dbReference>
<dbReference type="InterPro" id="IPR036291">
    <property type="entry name" value="NAD(P)-bd_dom_sf"/>
</dbReference>
<evidence type="ECO:0000256" key="1">
    <source>
        <dbReference type="ARBA" id="ARBA00005525"/>
    </source>
</evidence>
<dbReference type="PANTHER" id="PTHR11645">
    <property type="entry name" value="PYRROLINE-5-CARBOXYLATE REDUCTASE"/>
    <property type="match status" value="1"/>
</dbReference>
<dbReference type="HAMAP" id="MF_01925">
    <property type="entry name" value="P5C_reductase"/>
    <property type="match status" value="1"/>
</dbReference>
<evidence type="ECO:0000259" key="6">
    <source>
        <dbReference type="Pfam" id="PF03807"/>
    </source>
</evidence>
<dbReference type="InterPro" id="IPR000304">
    <property type="entry name" value="Pyrroline-COOH_reductase"/>
</dbReference>
<dbReference type="PANTHER" id="PTHR11645:SF0">
    <property type="entry name" value="PYRROLINE-5-CARBOXYLATE REDUCTASE 3"/>
    <property type="match status" value="1"/>
</dbReference>
<keyword evidence="4" id="KW-0641">Proline biosynthesis</keyword>
<dbReference type="Proteomes" id="UP001597327">
    <property type="component" value="Unassembled WGS sequence"/>
</dbReference>
<dbReference type="RefSeq" id="WP_149892765.1">
    <property type="nucleotide sequence ID" value="NZ_JBHUFA010000004.1"/>
</dbReference>
<comment type="similarity">
    <text evidence="1 4">Belongs to the pyrroline-5-carboxylate reductase family.</text>
</comment>
<dbReference type="PIRSF" id="PIRSF000193">
    <property type="entry name" value="Pyrrol-5-carb_rd"/>
    <property type="match status" value="1"/>
</dbReference>
<comment type="pathway">
    <text evidence="4">Amino-acid biosynthesis; L-proline biosynthesis; L-proline from L-glutamate 5-semialdehyde: step 1/1.</text>
</comment>
<comment type="subcellular location">
    <subcellularLocation>
        <location evidence="4">Cytoplasm</location>
    </subcellularLocation>
</comment>
<dbReference type="SUPFAM" id="SSF48179">
    <property type="entry name" value="6-phosphogluconate dehydrogenase C-terminal domain-like"/>
    <property type="match status" value="1"/>
</dbReference>
<evidence type="ECO:0000256" key="3">
    <source>
        <dbReference type="ARBA" id="ARBA00023002"/>
    </source>
</evidence>
<dbReference type="InterPro" id="IPR028939">
    <property type="entry name" value="P5C_Rdtase_cat_N"/>
</dbReference>
<evidence type="ECO:0000256" key="5">
    <source>
        <dbReference type="NCBIfam" id="TIGR00112"/>
    </source>
</evidence>
<proteinExistence type="inferred from homology"/>
<dbReference type="GO" id="GO:0004735">
    <property type="term" value="F:pyrroline-5-carboxylate reductase activity"/>
    <property type="evidence" value="ECO:0007669"/>
    <property type="project" value="UniProtKB-EC"/>
</dbReference>
<dbReference type="EMBL" id="JBHUFA010000004">
    <property type="protein sequence ID" value="MFD1696345.1"/>
    <property type="molecule type" value="Genomic_DNA"/>
</dbReference>
<organism evidence="8 9">
    <name type="scientific">Roseibium aestuarii</name>
    <dbReference type="NCBI Taxonomy" id="2600299"/>
    <lineage>
        <taxon>Bacteria</taxon>
        <taxon>Pseudomonadati</taxon>
        <taxon>Pseudomonadota</taxon>
        <taxon>Alphaproteobacteria</taxon>
        <taxon>Hyphomicrobiales</taxon>
        <taxon>Stappiaceae</taxon>
        <taxon>Roseibium</taxon>
    </lineage>
</organism>
<dbReference type="EC" id="1.5.1.2" evidence="4 5"/>
<dbReference type="InterPro" id="IPR029036">
    <property type="entry name" value="P5CR_dimer"/>
</dbReference>
<comment type="catalytic activity">
    <reaction evidence="4">
        <text>L-proline + NADP(+) = (S)-1-pyrroline-5-carboxylate + NADPH + 2 H(+)</text>
        <dbReference type="Rhea" id="RHEA:14109"/>
        <dbReference type="ChEBI" id="CHEBI:15378"/>
        <dbReference type="ChEBI" id="CHEBI:17388"/>
        <dbReference type="ChEBI" id="CHEBI:57783"/>
        <dbReference type="ChEBI" id="CHEBI:58349"/>
        <dbReference type="ChEBI" id="CHEBI:60039"/>
        <dbReference type="EC" id="1.5.1.2"/>
    </reaction>
</comment>
<keyword evidence="9" id="KW-1185">Reference proteome</keyword>
<evidence type="ECO:0000313" key="9">
    <source>
        <dbReference type="Proteomes" id="UP001597327"/>
    </source>
</evidence>
<dbReference type="Pfam" id="PF14748">
    <property type="entry name" value="P5CR_dimer"/>
    <property type="match status" value="1"/>
</dbReference>
<sequence length="273" mass="28342">MIFNKERPFLLVGAGRMGGAMLAGWIARGVDPASLVVSDPSPAPDMAAFLAENGIRHVTTVPEDLAPALVLVAVKPQLMDKVLPGLKPAVRPDTVILSVAAGTPITTFEAAFGPVPVARAMPNTPAMVSRGITAVYPTDRVTDAQKDTIGTLLQAVGKVVWLDSEDQIDSVTAISGSGPAYVFYLAECLTEAARSLGLPDDVARDLAEATVSGAGELMHQSSDTPAVLRQNVTSPNGTTAAALEVLMADDGLKPLMRKAAEAAHRRAQELAAG</sequence>
<reference evidence="9" key="1">
    <citation type="journal article" date="2019" name="Int. J. Syst. Evol. Microbiol.">
        <title>The Global Catalogue of Microorganisms (GCM) 10K type strain sequencing project: providing services to taxonomists for standard genome sequencing and annotation.</title>
        <authorList>
            <consortium name="The Broad Institute Genomics Platform"/>
            <consortium name="The Broad Institute Genome Sequencing Center for Infectious Disease"/>
            <person name="Wu L."/>
            <person name="Ma J."/>
        </authorList>
    </citation>
    <scope>NUCLEOTIDE SEQUENCE [LARGE SCALE GENOMIC DNA]</scope>
    <source>
        <strain evidence="9">JCM 3369</strain>
    </source>
</reference>
<keyword evidence="4" id="KW-0963">Cytoplasm</keyword>